<evidence type="ECO:0000313" key="2">
    <source>
        <dbReference type="EMBL" id="CAA6802925.1"/>
    </source>
</evidence>
<dbReference type="PANTHER" id="PTHR12905">
    <property type="entry name" value="METALLOPHOSPHOESTERASE"/>
    <property type="match status" value="1"/>
</dbReference>
<dbReference type="InterPro" id="IPR051693">
    <property type="entry name" value="UPF0046_metallophosphoest"/>
</dbReference>
<protein>
    <submittedName>
        <fullName evidence="2">Predicted phosphoesterase</fullName>
    </submittedName>
</protein>
<dbReference type="GO" id="GO:0016787">
    <property type="term" value="F:hydrolase activity"/>
    <property type="evidence" value="ECO:0007669"/>
    <property type="project" value="InterPro"/>
</dbReference>
<feature type="domain" description="Calcineurin-like phosphoesterase" evidence="1">
    <location>
        <begin position="5"/>
        <end position="181"/>
    </location>
</feature>
<dbReference type="CDD" id="cd07379">
    <property type="entry name" value="MPP_239FB"/>
    <property type="match status" value="1"/>
</dbReference>
<dbReference type="Gene3D" id="3.60.21.10">
    <property type="match status" value="1"/>
</dbReference>
<accession>A0A6S6SJ10</accession>
<dbReference type="EMBL" id="CACVAP010000039">
    <property type="protein sequence ID" value="CAA6802925.1"/>
    <property type="molecule type" value="Genomic_DNA"/>
</dbReference>
<dbReference type="PANTHER" id="PTHR12905:SF0">
    <property type="entry name" value="CALCINEURIN-LIKE PHOSPHOESTERASE DOMAIN-CONTAINING PROTEIN"/>
    <property type="match status" value="1"/>
</dbReference>
<proteinExistence type="predicted"/>
<dbReference type="InterPro" id="IPR029052">
    <property type="entry name" value="Metallo-depent_PP-like"/>
</dbReference>
<evidence type="ECO:0000259" key="1">
    <source>
        <dbReference type="Pfam" id="PF00149"/>
    </source>
</evidence>
<name>A0A6S6SJ10_9BACT</name>
<gene>
    <name evidence="2" type="ORF">HELGO_WM3440</name>
</gene>
<sequence>MKLEIISDTHGKHEFLTLKGADVLVHCGDFSHGSREEIISFLEWLSEQEHEHKILIAGNHDRWLGEMAEMEELKEEFRNFVFRSYGVIYLHDDSVLIDDINFYGSPYSVTFYSWSFMESEEELAKRYKNIPDNTQVLLTHTPVRNILDKTSKGEYVGSKALGHRISELEHLQLHCCGHIHESYGVMDVEGVTYVNASIENWYGKEKESIVVTL</sequence>
<dbReference type="InterPro" id="IPR004843">
    <property type="entry name" value="Calcineurin-like_PHP"/>
</dbReference>
<reference evidence="2" key="1">
    <citation type="submission" date="2020-01" db="EMBL/GenBank/DDBJ databases">
        <authorList>
            <person name="Meier V. D."/>
            <person name="Meier V D."/>
        </authorList>
    </citation>
    <scope>NUCLEOTIDE SEQUENCE</scope>
    <source>
        <strain evidence="2">HLG_WM_MAG_06</strain>
    </source>
</reference>
<organism evidence="2">
    <name type="scientific">uncultured Sulfurovum sp</name>
    <dbReference type="NCBI Taxonomy" id="269237"/>
    <lineage>
        <taxon>Bacteria</taxon>
        <taxon>Pseudomonadati</taxon>
        <taxon>Campylobacterota</taxon>
        <taxon>Epsilonproteobacteria</taxon>
        <taxon>Campylobacterales</taxon>
        <taxon>Sulfurovaceae</taxon>
        <taxon>Sulfurovum</taxon>
        <taxon>environmental samples</taxon>
    </lineage>
</organism>
<dbReference type="AlphaFoldDB" id="A0A6S6SJ10"/>
<dbReference type="SUPFAM" id="SSF56300">
    <property type="entry name" value="Metallo-dependent phosphatases"/>
    <property type="match status" value="1"/>
</dbReference>
<dbReference type="Pfam" id="PF00149">
    <property type="entry name" value="Metallophos"/>
    <property type="match status" value="1"/>
</dbReference>